<evidence type="ECO:0000256" key="8">
    <source>
        <dbReference type="ARBA" id="ARBA00023242"/>
    </source>
</evidence>
<keyword evidence="4" id="KW-0862">Zinc</keyword>
<feature type="compositionally biased region" description="Low complexity" evidence="10">
    <location>
        <begin position="1"/>
        <end position="11"/>
    </location>
</feature>
<keyword evidence="6" id="KW-0238">DNA-binding</keyword>
<evidence type="ECO:0000313" key="13">
    <source>
        <dbReference type="Proteomes" id="UP001237642"/>
    </source>
</evidence>
<protein>
    <recommendedName>
        <fullName evidence="11">BED-type domain-containing protein</fullName>
    </recommendedName>
</protein>
<dbReference type="InterPro" id="IPR012337">
    <property type="entry name" value="RNaseH-like_sf"/>
</dbReference>
<sequence>MEDTTPNHVPNTPNPIPNTTPELTPNITSNITLNTTPIELKSPKKEDDDEPLTQKRKPTRTSDVWEHFTKIKGGNPNNPRCVCKYCGANYACPSSNGTSSLWAHFKKCKKNPKKVLDKKQQLLSFKKEKGGASNLLAVTFNKVRCRNVLAKFVVKDEQAFKVVEGEGFKELVQELQPMFVVPSRVTIARDVHHLYFKERAKLMEVLTTTGQRAFSRYEEEDDKFVSYFMEQENGKKRIGPPIPTDWQATSIFVKFLATFYEVTLKFSSTLHVTSNNFYHEICEVHTILSDLASSRDPLLSSMAGSMKRKYNKYWGNPEDINPLLFKAVVLDPRYKMKYLKYCFESIYNAELVATIVMKVESLLQRLYVAYAGDGEASKAHQSQKTPDVCNEKNKRRLLESYLHQQQMDTTEKKNDVDRYLIDEPLNPMTSSFDILIWWKGNSESYIDKMHAYEFLEEDNPEKNKVKDHVEKSKAKKSSIIDVDE</sequence>
<reference evidence="12" key="2">
    <citation type="submission" date="2023-05" db="EMBL/GenBank/DDBJ databases">
        <authorList>
            <person name="Schelkunov M.I."/>
        </authorList>
    </citation>
    <scope>NUCLEOTIDE SEQUENCE</scope>
    <source>
        <strain evidence="12">Hsosn_3</strain>
        <tissue evidence="12">Leaf</tissue>
    </source>
</reference>
<dbReference type="Proteomes" id="UP001237642">
    <property type="component" value="Unassembled WGS sequence"/>
</dbReference>
<evidence type="ECO:0000256" key="6">
    <source>
        <dbReference type="ARBA" id="ARBA00023125"/>
    </source>
</evidence>
<dbReference type="GO" id="GO:0008270">
    <property type="term" value="F:zinc ion binding"/>
    <property type="evidence" value="ECO:0007669"/>
    <property type="project" value="UniProtKB-KW"/>
</dbReference>
<comment type="subcellular location">
    <subcellularLocation>
        <location evidence="1">Nucleus</location>
    </subcellularLocation>
</comment>
<dbReference type="AlphaFoldDB" id="A0AAD8HTF3"/>
<dbReference type="Pfam" id="PF14372">
    <property type="entry name" value="hAT-like_RNase-H"/>
    <property type="match status" value="1"/>
</dbReference>
<dbReference type="PANTHER" id="PTHR46481">
    <property type="entry name" value="ZINC FINGER BED DOMAIN-CONTAINING PROTEIN 4"/>
    <property type="match status" value="1"/>
</dbReference>
<evidence type="ECO:0000259" key="11">
    <source>
        <dbReference type="PROSITE" id="PS50808"/>
    </source>
</evidence>
<evidence type="ECO:0000256" key="9">
    <source>
        <dbReference type="PROSITE-ProRule" id="PRU00027"/>
    </source>
</evidence>
<dbReference type="SUPFAM" id="SSF53098">
    <property type="entry name" value="Ribonuclease H-like"/>
    <property type="match status" value="1"/>
</dbReference>
<feature type="region of interest" description="Disordered" evidence="10">
    <location>
        <begin position="458"/>
        <end position="484"/>
    </location>
</feature>
<dbReference type="SUPFAM" id="SSF57667">
    <property type="entry name" value="beta-beta-alpha zinc fingers"/>
    <property type="match status" value="1"/>
</dbReference>
<evidence type="ECO:0000256" key="5">
    <source>
        <dbReference type="ARBA" id="ARBA00023015"/>
    </source>
</evidence>
<comment type="caution">
    <text evidence="12">The sequence shown here is derived from an EMBL/GenBank/DDBJ whole genome shotgun (WGS) entry which is preliminary data.</text>
</comment>
<keyword evidence="7" id="KW-0804">Transcription</keyword>
<accession>A0AAD8HTF3</accession>
<organism evidence="12 13">
    <name type="scientific">Heracleum sosnowskyi</name>
    <dbReference type="NCBI Taxonomy" id="360622"/>
    <lineage>
        <taxon>Eukaryota</taxon>
        <taxon>Viridiplantae</taxon>
        <taxon>Streptophyta</taxon>
        <taxon>Embryophyta</taxon>
        <taxon>Tracheophyta</taxon>
        <taxon>Spermatophyta</taxon>
        <taxon>Magnoliopsida</taxon>
        <taxon>eudicotyledons</taxon>
        <taxon>Gunneridae</taxon>
        <taxon>Pentapetalae</taxon>
        <taxon>asterids</taxon>
        <taxon>campanulids</taxon>
        <taxon>Apiales</taxon>
        <taxon>Apiaceae</taxon>
        <taxon>Apioideae</taxon>
        <taxon>apioid superclade</taxon>
        <taxon>Tordylieae</taxon>
        <taxon>Tordyliinae</taxon>
        <taxon>Heracleum</taxon>
    </lineage>
</organism>
<evidence type="ECO:0000256" key="4">
    <source>
        <dbReference type="ARBA" id="ARBA00022833"/>
    </source>
</evidence>
<keyword evidence="5" id="KW-0805">Transcription regulation</keyword>
<keyword evidence="3 9" id="KW-0863">Zinc-finger</keyword>
<dbReference type="Pfam" id="PF02892">
    <property type="entry name" value="zf-BED"/>
    <property type="match status" value="1"/>
</dbReference>
<gene>
    <name evidence="12" type="ORF">POM88_028771</name>
</gene>
<evidence type="ECO:0000313" key="12">
    <source>
        <dbReference type="EMBL" id="KAK1372578.1"/>
    </source>
</evidence>
<dbReference type="InterPro" id="IPR003656">
    <property type="entry name" value="Znf_BED"/>
</dbReference>
<evidence type="ECO:0000256" key="1">
    <source>
        <dbReference type="ARBA" id="ARBA00004123"/>
    </source>
</evidence>
<dbReference type="PANTHER" id="PTHR46481:SF10">
    <property type="entry name" value="ZINC FINGER BED DOMAIN-CONTAINING PROTEIN 39"/>
    <property type="match status" value="1"/>
</dbReference>
<dbReference type="InterPro" id="IPR025525">
    <property type="entry name" value="hAT-like_transposase_RNase-H"/>
</dbReference>
<evidence type="ECO:0000256" key="3">
    <source>
        <dbReference type="ARBA" id="ARBA00022771"/>
    </source>
</evidence>
<dbReference type="SMART" id="SM00614">
    <property type="entry name" value="ZnF_BED"/>
    <property type="match status" value="1"/>
</dbReference>
<keyword evidence="8" id="KW-0539">Nucleus</keyword>
<evidence type="ECO:0000256" key="10">
    <source>
        <dbReference type="SAM" id="MobiDB-lite"/>
    </source>
</evidence>
<dbReference type="PROSITE" id="PS50808">
    <property type="entry name" value="ZF_BED"/>
    <property type="match status" value="1"/>
</dbReference>
<dbReference type="EMBL" id="JAUIZM010000007">
    <property type="protein sequence ID" value="KAK1372578.1"/>
    <property type="molecule type" value="Genomic_DNA"/>
</dbReference>
<evidence type="ECO:0000256" key="7">
    <source>
        <dbReference type="ARBA" id="ARBA00023163"/>
    </source>
</evidence>
<name>A0AAD8HTF3_9APIA</name>
<keyword evidence="13" id="KW-1185">Reference proteome</keyword>
<dbReference type="InterPro" id="IPR052035">
    <property type="entry name" value="ZnF_BED_domain_contain"/>
</dbReference>
<dbReference type="InterPro" id="IPR036236">
    <property type="entry name" value="Znf_C2H2_sf"/>
</dbReference>
<feature type="compositionally biased region" description="Low complexity" evidence="10">
    <location>
        <begin position="19"/>
        <end position="28"/>
    </location>
</feature>
<feature type="region of interest" description="Disordered" evidence="10">
    <location>
        <begin position="1"/>
        <end position="63"/>
    </location>
</feature>
<evidence type="ECO:0000256" key="2">
    <source>
        <dbReference type="ARBA" id="ARBA00022723"/>
    </source>
</evidence>
<keyword evidence="2" id="KW-0479">Metal-binding</keyword>
<reference evidence="12" key="1">
    <citation type="submission" date="2023-02" db="EMBL/GenBank/DDBJ databases">
        <title>Genome of toxic invasive species Heracleum sosnowskyi carries increased number of genes despite the absence of recent whole-genome duplications.</title>
        <authorList>
            <person name="Schelkunov M."/>
            <person name="Shtratnikova V."/>
            <person name="Makarenko M."/>
            <person name="Klepikova A."/>
            <person name="Omelchenko D."/>
            <person name="Novikova G."/>
            <person name="Obukhova E."/>
            <person name="Bogdanov V."/>
            <person name="Penin A."/>
            <person name="Logacheva M."/>
        </authorList>
    </citation>
    <scope>NUCLEOTIDE SEQUENCE</scope>
    <source>
        <strain evidence="12">Hsosn_3</strain>
        <tissue evidence="12">Leaf</tissue>
    </source>
</reference>
<dbReference type="GO" id="GO:0003677">
    <property type="term" value="F:DNA binding"/>
    <property type="evidence" value="ECO:0007669"/>
    <property type="project" value="UniProtKB-KW"/>
</dbReference>
<dbReference type="Gene3D" id="1.10.10.1070">
    <property type="entry name" value="Zinc finger, BED domain-containing"/>
    <property type="match status" value="1"/>
</dbReference>
<proteinExistence type="predicted"/>
<feature type="domain" description="BED-type" evidence="11">
    <location>
        <begin position="59"/>
        <end position="115"/>
    </location>
</feature>
<dbReference type="SUPFAM" id="SSF140996">
    <property type="entry name" value="Hermes dimerisation domain"/>
    <property type="match status" value="1"/>
</dbReference>
<feature type="compositionally biased region" description="Basic and acidic residues" evidence="10">
    <location>
        <begin position="460"/>
        <end position="472"/>
    </location>
</feature>